<keyword evidence="4" id="KW-0808">Transferase</keyword>
<evidence type="ECO:0000313" key="9">
    <source>
        <dbReference type="Proteomes" id="UP000620874"/>
    </source>
</evidence>
<dbReference type="SUPFAM" id="SSF55874">
    <property type="entry name" value="ATPase domain of HSP90 chaperone/DNA topoisomerase II/histidine kinase"/>
    <property type="match status" value="1"/>
</dbReference>
<dbReference type="Gene3D" id="3.30.565.10">
    <property type="entry name" value="Histidine kinase-like ATPase, C-terminal domain"/>
    <property type="match status" value="1"/>
</dbReference>
<dbReference type="RefSeq" id="WP_022039528.1">
    <property type="nucleotide sequence ID" value="NZ_JACSPP010000039.1"/>
</dbReference>
<organism evidence="8 9">
    <name type="scientific">Phocaeicola intestinalis</name>
    <dbReference type="NCBI Taxonomy" id="2762212"/>
    <lineage>
        <taxon>Bacteria</taxon>
        <taxon>Pseudomonadati</taxon>
        <taxon>Bacteroidota</taxon>
        <taxon>Bacteroidia</taxon>
        <taxon>Bacteroidales</taxon>
        <taxon>Bacteroidaceae</taxon>
        <taxon>Phocaeicola</taxon>
    </lineage>
</organism>
<evidence type="ECO:0000256" key="2">
    <source>
        <dbReference type="ARBA" id="ARBA00012438"/>
    </source>
</evidence>
<feature type="domain" description="Histidine kinase" evidence="7">
    <location>
        <begin position="1"/>
        <end position="154"/>
    </location>
</feature>
<evidence type="ECO:0000256" key="1">
    <source>
        <dbReference type="ARBA" id="ARBA00000085"/>
    </source>
</evidence>
<comment type="catalytic activity">
    <reaction evidence="1">
        <text>ATP + protein L-histidine = ADP + protein N-phospho-L-histidine.</text>
        <dbReference type="EC" id="2.7.13.3"/>
    </reaction>
</comment>
<dbReference type="InterPro" id="IPR005467">
    <property type="entry name" value="His_kinase_dom"/>
</dbReference>
<dbReference type="Proteomes" id="UP000620874">
    <property type="component" value="Unassembled WGS sequence"/>
</dbReference>
<keyword evidence="5" id="KW-0418">Kinase</keyword>
<evidence type="ECO:0000313" key="8">
    <source>
        <dbReference type="EMBL" id="MBD8041096.1"/>
    </source>
</evidence>
<keyword evidence="3" id="KW-0597">Phosphoprotein</keyword>
<accession>A0ABR8YAH8</accession>
<evidence type="ECO:0000256" key="5">
    <source>
        <dbReference type="ARBA" id="ARBA00022777"/>
    </source>
</evidence>
<comment type="caution">
    <text evidence="8">The sequence shown here is derived from an EMBL/GenBank/DDBJ whole genome shotgun (WGS) entry which is preliminary data.</text>
</comment>
<dbReference type="PANTHER" id="PTHR45453">
    <property type="entry name" value="PHOSPHATE REGULON SENSOR PROTEIN PHOR"/>
    <property type="match status" value="1"/>
</dbReference>
<dbReference type="Pfam" id="PF02518">
    <property type="entry name" value="HATPase_c"/>
    <property type="match status" value="1"/>
</dbReference>
<evidence type="ECO:0000256" key="3">
    <source>
        <dbReference type="ARBA" id="ARBA00022553"/>
    </source>
</evidence>
<protein>
    <recommendedName>
        <fullName evidence="2">histidine kinase</fullName>
        <ecNumber evidence="2">2.7.13.3</ecNumber>
    </recommendedName>
</protein>
<proteinExistence type="predicted"/>
<dbReference type="EC" id="2.7.13.3" evidence="2"/>
<reference evidence="8 9" key="1">
    <citation type="submission" date="2020-08" db="EMBL/GenBank/DDBJ databases">
        <title>A Genomic Blueprint of the Chicken Gut Microbiome.</title>
        <authorList>
            <person name="Gilroy R."/>
            <person name="Ravi A."/>
            <person name="Getino M."/>
            <person name="Pursley I."/>
            <person name="Horton D.L."/>
            <person name="Alikhan N.-F."/>
            <person name="Baker D."/>
            <person name="Gharbi K."/>
            <person name="Hall N."/>
            <person name="Watson M."/>
            <person name="Adriaenssens E.M."/>
            <person name="Foster-Nyarko E."/>
            <person name="Jarju S."/>
            <person name="Secka A."/>
            <person name="Antonio M."/>
            <person name="Oren A."/>
            <person name="Chaudhuri R."/>
            <person name="La Ragione R.M."/>
            <person name="Hildebrand F."/>
            <person name="Pallen M.J."/>
        </authorList>
    </citation>
    <scope>NUCLEOTIDE SEQUENCE [LARGE SCALE GENOMIC DNA]</scope>
    <source>
        <strain evidence="8 9">Sa1CVN1</strain>
    </source>
</reference>
<keyword evidence="8" id="KW-0067">ATP-binding</keyword>
<name>A0ABR8YAH8_9BACT</name>
<keyword evidence="6" id="KW-0902">Two-component regulatory system</keyword>
<dbReference type="InterPro" id="IPR050351">
    <property type="entry name" value="BphY/WalK/GraS-like"/>
</dbReference>
<dbReference type="EMBL" id="JACSPP010000039">
    <property type="protein sequence ID" value="MBD8041096.1"/>
    <property type="molecule type" value="Genomic_DNA"/>
</dbReference>
<gene>
    <name evidence="8" type="ORF">H9625_11750</name>
</gene>
<dbReference type="InterPro" id="IPR036890">
    <property type="entry name" value="HATPase_C_sf"/>
</dbReference>
<evidence type="ECO:0000256" key="4">
    <source>
        <dbReference type="ARBA" id="ARBA00022679"/>
    </source>
</evidence>
<dbReference type="InterPro" id="IPR003594">
    <property type="entry name" value="HATPase_dom"/>
</dbReference>
<keyword evidence="8" id="KW-0547">Nucleotide-binding</keyword>
<dbReference type="PROSITE" id="PS50109">
    <property type="entry name" value="HIS_KIN"/>
    <property type="match status" value="1"/>
</dbReference>
<dbReference type="PANTHER" id="PTHR45453:SF1">
    <property type="entry name" value="PHOSPHATE REGULON SENSOR PROTEIN PHOR"/>
    <property type="match status" value="1"/>
</dbReference>
<evidence type="ECO:0000256" key="6">
    <source>
        <dbReference type="ARBA" id="ARBA00023012"/>
    </source>
</evidence>
<evidence type="ECO:0000259" key="7">
    <source>
        <dbReference type="PROSITE" id="PS50109"/>
    </source>
</evidence>
<dbReference type="GO" id="GO:0005524">
    <property type="term" value="F:ATP binding"/>
    <property type="evidence" value="ECO:0007669"/>
    <property type="project" value="UniProtKB-KW"/>
</dbReference>
<dbReference type="SMART" id="SM00387">
    <property type="entry name" value="HATPase_c"/>
    <property type="match status" value="1"/>
</dbReference>
<keyword evidence="9" id="KW-1185">Reference proteome</keyword>
<sequence length="154" mass="17702">MCIAVLLLAKIDNRQYEQMETISLGDFLDRLLPSLECLMGNIVLRKDFQTSLMIRANRTLLESLVNNLVVNAVRHNRPNGDITLVLTGRQLIVSNTSDEPELDARQVFNRFYRPSEKTKGNGLGLAIVKAVCEYHGWKVNYWYENNRHCFAVNF</sequence>